<evidence type="ECO:0000259" key="1">
    <source>
        <dbReference type="PROSITE" id="PS51746"/>
    </source>
</evidence>
<gene>
    <name evidence="2" type="primary">prpC</name>
    <name evidence="2" type="ORF">LzC2_06590</name>
</gene>
<name>A0ABX1VC15_9PLAN</name>
<dbReference type="Proteomes" id="UP000609651">
    <property type="component" value="Unassembled WGS sequence"/>
</dbReference>
<reference evidence="2 3" key="1">
    <citation type="journal article" date="2020" name="Syst. Appl. Microbiol.">
        <title>Alienimonas chondri sp. nov., a novel planctomycete isolated from the biofilm of the red alga Chondrus crispus.</title>
        <authorList>
            <person name="Vitorino I."/>
            <person name="Albuquerque L."/>
            <person name="Wiegand S."/>
            <person name="Kallscheuer N."/>
            <person name="da Costa M.S."/>
            <person name="Lobo-da-Cunha A."/>
            <person name="Jogler C."/>
            <person name="Lage O.M."/>
        </authorList>
    </citation>
    <scope>NUCLEOTIDE SEQUENCE [LARGE SCALE GENOMIC DNA]</scope>
    <source>
        <strain evidence="2 3">LzC2</strain>
    </source>
</reference>
<dbReference type="SUPFAM" id="SSF81606">
    <property type="entry name" value="PP2C-like"/>
    <property type="match status" value="1"/>
</dbReference>
<dbReference type="EMBL" id="WTPX01000012">
    <property type="protein sequence ID" value="NNJ24601.1"/>
    <property type="molecule type" value="Genomic_DNA"/>
</dbReference>
<dbReference type="RefSeq" id="WP_171183720.1">
    <property type="nucleotide sequence ID" value="NZ_WTPX01000012.1"/>
</dbReference>
<feature type="domain" description="PPM-type phosphatase" evidence="1">
    <location>
        <begin position="13"/>
        <end position="253"/>
    </location>
</feature>
<organism evidence="2 3">
    <name type="scientific">Alienimonas chondri</name>
    <dbReference type="NCBI Taxonomy" id="2681879"/>
    <lineage>
        <taxon>Bacteria</taxon>
        <taxon>Pseudomonadati</taxon>
        <taxon>Planctomycetota</taxon>
        <taxon>Planctomycetia</taxon>
        <taxon>Planctomycetales</taxon>
        <taxon>Planctomycetaceae</taxon>
        <taxon>Alienimonas</taxon>
    </lineage>
</organism>
<dbReference type="GO" id="GO:0004722">
    <property type="term" value="F:protein serine/threonine phosphatase activity"/>
    <property type="evidence" value="ECO:0007669"/>
    <property type="project" value="UniProtKB-EC"/>
</dbReference>
<proteinExistence type="predicted"/>
<dbReference type="PROSITE" id="PS51746">
    <property type="entry name" value="PPM_2"/>
    <property type="match status" value="1"/>
</dbReference>
<keyword evidence="3" id="KW-1185">Reference proteome</keyword>
<evidence type="ECO:0000313" key="2">
    <source>
        <dbReference type="EMBL" id="NNJ24601.1"/>
    </source>
</evidence>
<dbReference type="CDD" id="cd00143">
    <property type="entry name" value="PP2Cc"/>
    <property type="match status" value="1"/>
</dbReference>
<dbReference type="Gene3D" id="3.60.40.10">
    <property type="entry name" value="PPM-type phosphatase domain"/>
    <property type="match status" value="1"/>
</dbReference>
<dbReference type="EC" id="3.1.3.16" evidence="2"/>
<dbReference type="InterPro" id="IPR015655">
    <property type="entry name" value="PP2C"/>
</dbReference>
<comment type="caution">
    <text evidence="2">The sequence shown here is derived from an EMBL/GenBank/DDBJ whole genome shotgun (WGS) entry which is preliminary data.</text>
</comment>
<dbReference type="InterPro" id="IPR036457">
    <property type="entry name" value="PPM-type-like_dom_sf"/>
</dbReference>
<keyword evidence="2" id="KW-0378">Hydrolase</keyword>
<dbReference type="InterPro" id="IPR001932">
    <property type="entry name" value="PPM-type_phosphatase-like_dom"/>
</dbReference>
<dbReference type="Pfam" id="PF13672">
    <property type="entry name" value="PP2C_2"/>
    <property type="match status" value="1"/>
</dbReference>
<protein>
    <submittedName>
        <fullName evidence="2">Protein phosphatase PrpC</fullName>
        <ecNumber evidence="2">3.1.3.16</ecNumber>
    </submittedName>
</protein>
<evidence type="ECO:0000313" key="3">
    <source>
        <dbReference type="Proteomes" id="UP000609651"/>
    </source>
</evidence>
<dbReference type="SMART" id="SM00331">
    <property type="entry name" value="PP2C_SIG"/>
    <property type="match status" value="1"/>
</dbReference>
<accession>A0ABX1VC15</accession>
<dbReference type="PANTHER" id="PTHR47992">
    <property type="entry name" value="PROTEIN PHOSPHATASE"/>
    <property type="match status" value="1"/>
</dbReference>
<dbReference type="SMART" id="SM00332">
    <property type="entry name" value="PP2Cc"/>
    <property type="match status" value="1"/>
</dbReference>
<sequence>MGRSASRKPIKLRYGLVSITGNFRKNNEDSAFVDPDGRFFIVADGMGGQAAGEKASAMAVEMIPEALNAELDFKRSGKDTVSMLLDKAVAEANAEIMAAGALDPEQNQMGTTVVFLVAAGGLLHIGGVGDSRVYRLRDGRLKQLTTDHSLVQALVEAGTIKPEEAATHRYKNVLYRYLGSKEGGQGACVKSFESKRGDRFLLCSDGVTDGLDDDPLRDLLAAGDDPQAIAEVVVKAAQEGGSKDNITCMIVDVI</sequence>